<proteinExistence type="predicted"/>
<comment type="caution">
    <text evidence="1">The sequence shown here is derived from an EMBL/GenBank/DDBJ whole genome shotgun (WGS) entry which is preliminary data.</text>
</comment>
<organism evidence="1 2">
    <name type="scientific">Ramazzottius varieornatus</name>
    <name type="common">Water bear</name>
    <name type="synonym">Tardigrade</name>
    <dbReference type="NCBI Taxonomy" id="947166"/>
    <lineage>
        <taxon>Eukaryota</taxon>
        <taxon>Metazoa</taxon>
        <taxon>Ecdysozoa</taxon>
        <taxon>Tardigrada</taxon>
        <taxon>Eutardigrada</taxon>
        <taxon>Parachela</taxon>
        <taxon>Hypsibioidea</taxon>
        <taxon>Ramazzottiidae</taxon>
        <taxon>Ramazzottius</taxon>
    </lineage>
</organism>
<evidence type="ECO:0000313" key="1">
    <source>
        <dbReference type="EMBL" id="GAU98014.1"/>
    </source>
</evidence>
<reference evidence="1 2" key="1">
    <citation type="journal article" date="2016" name="Nat. Commun.">
        <title>Extremotolerant tardigrade genome and improved radiotolerance of human cultured cells by tardigrade-unique protein.</title>
        <authorList>
            <person name="Hashimoto T."/>
            <person name="Horikawa D.D."/>
            <person name="Saito Y."/>
            <person name="Kuwahara H."/>
            <person name="Kozuka-Hata H."/>
            <person name="Shin-I T."/>
            <person name="Minakuchi Y."/>
            <person name="Ohishi K."/>
            <person name="Motoyama A."/>
            <person name="Aizu T."/>
            <person name="Enomoto A."/>
            <person name="Kondo K."/>
            <person name="Tanaka S."/>
            <person name="Hara Y."/>
            <person name="Koshikawa S."/>
            <person name="Sagara H."/>
            <person name="Miura T."/>
            <person name="Yokobori S."/>
            <person name="Miyagawa K."/>
            <person name="Suzuki Y."/>
            <person name="Kubo T."/>
            <person name="Oyama M."/>
            <person name="Kohara Y."/>
            <person name="Fujiyama A."/>
            <person name="Arakawa K."/>
            <person name="Katayama T."/>
            <person name="Toyoda A."/>
            <person name="Kunieda T."/>
        </authorList>
    </citation>
    <scope>NUCLEOTIDE SEQUENCE [LARGE SCALE GENOMIC DNA]</scope>
    <source>
        <strain evidence="1 2">YOKOZUNA-1</strain>
    </source>
</reference>
<name>A0A1D1V8P0_RAMVA</name>
<dbReference type="Proteomes" id="UP000186922">
    <property type="component" value="Unassembled WGS sequence"/>
</dbReference>
<sequence length="173" mass="19540">MEEIQVVQHSGLFVENRLKFIFLDNGAAQLSCTTIRRRPETSICCCVSAAKFIAFARPVPPGSRPASKKNDSCFSNVKTARCEARTHDLRIMRPTLYRLSQSSIFVNSRSKVCGSSWNALPVSVHSSSYGRLSCLPRLYSSLRRMREEIELSTLYRKHLTEYCPAVSQKHAHA</sequence>
<dbReference type="EMBL" id="BDGG01000004">
    <property type="protein sequence ID" value="GAU98014.1"/>
    <property type="molecule type" value="Genomic_DNA"/>
</dbReference>
<accession>A0A1D1V8P0</accession>
<keyword evidence="2" id="KW-1185">Reference proteome</keyword>
<dbReference type="AlphaFoldDB" id="A0A1D1V8P0"/>
<protein>
    <submittedName>
        <fullName evidence="1">Uncharacterized protein</fullName>
    </submittedName>
</protein>
<dbReference type="AntiFam" id="ANF00012">
    <property type="entry name" value="tRNA translation"/>
</dbReference>
<gene>
    <name evidence="1" type="primary">RvY_09218-1</name>
    <name evidence="1" type="synonym">RvY_09218.1</name>
    <name evidence="1" type="ORF">RvY_09218</name>
</gene>
<evidence type="ECO:0000313" key="2">
    <source>
        <dbReference type="Proteomes" id="UP000186922"/>
    </source>
</evidence>